<reference evidence="1 2" key="1">
    <citation type="submission" date="2019-05" db="EMBL/GenBank/DDBJ databases">
        <title>Streptomyces sp. NEAU-C151, a novel actinomycete isolated from soil.</title>
        <authorList>
            <person name="Han L."/>
            <person name="Jiang H."/>
        </authorList>
    </citation>
    <scope>NUCLEOTIDE SEQUENCE [LARGE SCALE GENOMIC DNA]</scope>
    <source>
        <strain evidence="1 2">NEAU-C151</strain>
    </source>
</reference>
<name>A0A5R9FJB4_9ACTN</name>
<accession>A0A5R9FJB4</accession>
<proteinExistence type="predicted"/>
<organism evidence="1 2">
    <name type="scientific">Streptomyces montanus</name>
    <dbReference type="NCBI Taxonomy" id="2580423"/>
    <lineage>
        <taxon>Bacteria</taxon>
        <taxon>Bacillati</taxon>
        <taxon>Actinomycetota</taxon>
        <taxon>Actinomycetes</taxon>
        <taxon>Kitasatosporales</taxon>
        <taxon>Streptomycetaceae</taxon>
        <taxon>Streptomyces</taxon>
    </lineage>
</organism>
<dbReference type="Proteomes" id="UP000305906">
    <property type="component" value="Unassembled WGS sequence"/>
</dbReference>
<evidence type="ECO:0008006" key="3">
    <source>
        <dbReference type="Google" id="ProtNLM"/>
    </source>
</evidence>
<keyword evidence="2" id="KW-1185">Reference proteome</keyword>
<sequence>MPYSKVEFYAAIRHDARVEGLSSRALSAKYGVGRRTVAMALESVWPAPRNQLPPRISRLDPFKATIDEILRDDLDAPRKQRHSRCPPTPAL</sequence>
<protein>
    <recommendedName>
        <fullName evidence="3">HTH IS21-type domain-containing protein</fullName>
    </recommendedName>
</protein>
<dbReference type="EMBL" id="VBZC01000038">
    <property type="protein sequence ID" value="TLS42629.1"/>
    <property type="molecule type" value="Genomic_DNA"/>
</dbReference>
<dbReference type="AlphaFoldDB" id="A0A5R9FJB4"/>
<evidence type="ECO:0000313" key="1">
    <source>
        <dbReference type="EMBL" id="TLS42629.1"/>
    </source>
</evidence>
<gene>
    <name evidence="1" type="ORF">FE633_29505</name>
</gene>
<comment type="caution">
    <text evidence="1">The sequence shown here is derived from an EMBL/GenBank/DDBJ whole genome shotgun (WGS) entry which is preliminary data.</text>
</comment>
<evidence type="ECO:0000313" key="2">
    <source>
        <dbReference type="Proteomes" id="UP000305906"/>
    </source>
</evidence>
<dbReference type="RefSeq" id="WP_138048234.1">
    <property type="nucleotide sequence ID" value="NZ_VBZC01000038.1"/>
</dbReference>